<gene>
    <name evidence="6" type="ORF">PSACC_01352</name>
</gene>
<dbReference type="GO" id="GO:0051015">
    <property type="term" value="F:actin filament binding"/>
    <property type="evidence" value="ECO:0007669"/>
    <property type="project" value="EnsemblFungi"/>
</dbReference>
<dbReference type="AlphaFoldDB" id="A0A2H9TM66"/>
<dbReference type="SUPFAM" id="SSF69645">
    <property type="entry name" value="Arp2/3 complex subunits"/>
    <property type="match status" value="1"/>
</dbReference>
<dbReference type="OrthoDB" id="336240at2759"/>
<dbReference type="PANTHER" id="PTHR22629">
    <property type="entry name" value="ARP2/3 COMPLEX 20 KD SUBUNIT"/>
    <property type="match status" value="1"/>
</dbReference>
<dbReference type="Proteomes" id="UP000240830">
    <property type="component" value="Unassembled WGS sequence"/>
</dbReference>
<comment type="similarity">
    <text evidence="2">Belongs to the ARPC4 family.</text>
</comment>
<dbReference type="GO" id="GO:0030041">
    <property type="term" value="P:actin filament polymerization"/>
    <property type="evidence" value="ECO:0007669"/>
    <property type="project" value="InterPro"/>
</dbReference>
<keyword evidence="4" id="KW-0009">Actin-binding</keyword>
<dbReference type="Gene3D" id="3.30.1460.20">
    <property type="match status" value="1"/>
</dbReference>
<keyword evidence="7" id="KW-1185">Reference proteome</keyword>
<dbReference type="Pfam" id="PF05856">
    <property type="entry name" value="ARPC4"/>
    <property type="match status" value="1"/>
</dbReference>
<evidence type="ECO:0000256" key="4">
    <source>
        <dbReference type="ARBA" id="ARBA00023203"/>
    </source>
</evidence>
<organism evidence="6 7">
    <name type="scientific">Paramicrosporidium saccamoebae</name>
    <dbReference type="NCBI Taxonomy" id="1246581"/>
    <lineage>
        <taxon>Eukaryota</taxon>
        <taxon>Fungi</taxon>
        <taxon>Fungi incertae sedis</taxon>
        <taxon>Cryptomycota</taxon>
        <taxon>Cryptomycota incertae sedis</taxon>
        <taxon>Paramicrosporidium</taxon>
    </lineage>
</organism>
<name>A0A2H9TM66_9FUNG</name>
<dbReference type="STRING" id="1246581.A0A2H9TM66"/>
<sequence length="125" mass="14186">MALLTPISIVRSPSEAVFIEPSINSVRINIKVKQADELEELLCHKFSNFMMQRAENFSVLRRKPIAGYDLSFLVTNEHIESSCPSKLVDFIVSFLEEVDKEISQMKIGVNARARLVAESFLRELA</sequence>
<keyword evidence="3" id="KW-0963">Cytoplasm</keyword>
<evidence type="ECO:0000256" key="5">
    <source>
        <dbReference type="ARBA" id="ARBA00023212"/>
    </source>
</evidence>
<proteinExistence type="inferred from homology"/>
<dbReference type="GO" id="GO:0005885">
    <property type="term" value="C:Arp2/3 protein complex"/>
    <property type="evidence" value="ECO:0007669"/>
    <property type="project" value="EnsemblFungi"/>
</dbReference>
<dbReference type="GO" id="GO:0060090">
    <property type="term" value="F:molecular adaptor activity"/>
    <property type="evidence" value="ECO:0007669"/>
    <property type="project" value="EnsemblFungi"/>
</dbReference>
<dbReference type="InterPro" id="IPR034666">
    <property type="entry name" value="ARPC2/4"/>
</dbReference>
<dbReference type="GO" id="GO:0044396">
    <property type="term" value="P:actin cortical patch organization"/>
    <property type="evidence" value="ECO:0007669"/>
    <property type="project" value="EnsemblFungi"/>
</dbReference>
<evidence type="ECO:0000313" key="6">
    <source>
        <dbReference type="EMBL" id="PJF18834.1"/>
    </source>
</evidence>
<evidence type="ECO:0000256" key="3">
    <source>
        <dbReference type="ARBA" id="ARBA00022490"/>
    </source>
</evidence>
<dbReference type="GO" id="GO:0034314">
    <property type="term" value="P:Arp2/3 complex-mediated actin nucleation"/>
    <property type="evidence" value="ECO:0007669"/>
    <property type="project" value="EnsemblFungi"/>
</dbReference>
<evidence type="ECO:0000313" key="7">
    <source>
        <dbReference type="Proteomes" id="UP000240830"/>
    </source>
</evidence>
<evidence type="ECO:0000256" key="2">
    <source>
        <dbReference type="ARBA" id="ARBA00005919"/>
    </source>
</evidence>
<reference evidence="6 7" key="1">
    <citation type="submission" date="2016-10" db="EMBL/GenBank/DDBJ databases">
        <title>The genome of Paramicrosporidium saccamoebae is the missing link in understanding Cryptomycota and Microsporidia evolution.</title>
        <authorList>
            <person name="Quandt C.A."/>
            <person name="Beaudet D."/>
            <person name="Corsaro D."/>
            <person name="Michel R."/>
            <person name="Corradi N."/>
            <person name="James T."/>
        </authorList>
    </citation>
    <scope>NUCLEOTIDE SEQUENCE [LARGE SCALE GENOMIC DNA]</scope>
    <source>
        <strain evidence="6 7">KSL3</strain>
    </source>
</reference>
<comment type="caution">
    <text evidence="6">The sequence shown here is derived from an EMBL/GenBank/DDBJ whole genome shotgun (WGS) entry which is preliminary data.</text>
</comment>
<comment type="subcellular location">
    <subcellularLocation>
        <location evidence="1">Cytoplasm</location>
        <location evidence="1">Cytoskeleton</location>
    </subcellularLocation>
</comment>
<dbReference type="InterPro" id="IPR008384">
    <property type="entry name" value="ARPC4"/>
</dbReference>
<accession>A0A2H9TM66</accession>
<keyword evidence="5" id="KW-0206">Cytoskeleton</keyword>
<evidence type="ECO:0000256" key="1">
    <source>
        <dbReference type="ARBA" id="ARBA00004245"/>
    </source>
</evidence>
<dbReference type="EMBL" id="MTSL01000101">
    <property type="protein sequence ID" value="PJF18834.1"/>
    <property type="molecule type" value="Genomic_DNA"/>
</dbReference>
<protein>
    <submittedName>
        <fullName evidence="6">Actin-related protein 2/3 complex subunit 4</fullName>
    </submittedName>
</protein>
<dbReference type="PANTHER" id="PTHR22629:SF0">
    <property type="entry name" value="ACTIN-RELATED PROTEIN 2_3 COMPLEX SUBUNIT 4"/>
    <property type="match status" value="1"/>
</dbReference>